<name>A0A5Q0H978_SACSY</name>
<evidence type="ECO:0000313" key="8">
    <source>
        <dbReference type="EMBL" id="QFZ22788.1"/>
    </source>
</evidence>
<accession>A0A5Q0H978</accession>
<keyword evidence="5" id="KW-0804">Transcription</keyword>
<keyword evidence="9" id="KW-1185">Reference proteome</keyword>
<evidence type="ECO:0000256" key="3">
    <source>
        <dbReference type="ARBA" id="ARBA00023082"/>
    </source>
</evidence>
<dbReference type="CDD" id="cd06171">
    <property type="entry name" value="Sigma70_r4"/>
    <property type="match status" value="1"/>
</dbReference>
<dbReference type="SUPFAM" id="SSF88946">
    <property type="entry name" value="Sigma2 domain of RNA polymerase sigma factors"/>
    <property type="match status" value="1"/>
</dbReference>
<dbReference type="InterPro" id="IPR013324">
    <property type="entry name" value="RNA_pol_sigma_r3/r4-like"/>
</dbReference>
<sequence>MTDERSKGPEDRAGFTGVARKHWRPFYRYAYSRLRDHAETQDAVQCGLIKLHAAWTANPGLVEQSPAYAFRVLVNAFRDHLRSRRRESGPVADVDVPDPCAGPEHRVVTLDLLRWALAEIPERHAEIFFLRHYGGYSPGEIGDRLGLGTPTVSTYLSSAKRLLLEVLKAAEN</sequence>
<keyword evidence="4" id="KW-0238">DNA-binding</keyword>
<dbReference type="Gene3D" id="1.10.1740.10">
    <property type="match status" value="1"/>
</dbReference>
<evidence type="ECO:0000256" key="5">
    <source>
        <dbReference type="ARBA" id="ARBA00023163"/>
    </source>
</evidence>
<dbReference type="InterPro" id="IPR007627">
    <property type="entry name" value="RNA_pol_sigma70_r2"/>
</dbReference>
<feature type="domain" description="RNA polymerase sigma-70 region 2" evidence="6">
    <location>
        <begin position="20"/>
        <end position="86"/>
    </location>
</feature>
<dbReference type="InterPro" id="IPR013249">
    <property type="entry name" value="RNA_pol_sigma70_r4_t2"/>
</dbReference>
<protein>
    <submittedName>
        <fullName evidence="8">Sigma-70 family RNA polymerase sigma factor</fullName>
    </submittedName>
</protein>
<evidence type="ECO:0000256" key="4">
    <source>
        <dbReference type="ARBA" id="ARBA00023125"/>
    </source>
</evidence>
<dbReference type="OrthoDB" id="3777963at2"/>
<dbReference type="PANTHER" id="PTHR43133:SF8">
    <property type="entry name" value="RNA POLYMERASE SIGMA FACTOR HI_1459-RELATED"/>
    <property type="match status" value="1"/>
</dbReference>
<evidence type="ECO:0000256" key="2">
    <source>
        <dbReference type="ARBA" id="ARBA00023015"/>
    </source>
</evidence>
<gene>
    <name evidence="8" type="ORF">EKG83_39960</name>
</gene>
<dbReference type="RefSeq" id="WP_051765946.1">
    <property type="nucleotide sequence ID" value="NZ_CP034550.1"/>
</dbReference>
<dbReference type="NCBIfam" id="TIGR02937">
    <property type="entry name" value="sigma70-ECF"/>
    <property type="match status" value="1"/>
</dbReference>
<dbReference type="InterPro" id="IPR013325">
    <property type="entry name" value="RNA_pol_sigma_r2"/>
</dbReference>
<dbReference type="Pfam" id="PF08281">
    <property type="entry name" value="Sigma70_r4_2"/>
    <property type="match status" value="1"/>
</dbReference>
<dbReference type="GO" id="GO:0006352">
    <property type="term" value="P:DNA-templated transcription initiation"/>
    <property type="evidence" value="ECO:0007669"/>
    <property type="project" value="InterPro"/>
</dbReference>
<evidence type="ECO:0000256" key="1">
    <source>
        <dbReference type="ARBA" id="ARBA00010641"/>
    </source>
</evidence>
<evidence type="ECO:0000259" key="7">
    <source>
        <dbReference type="Pfam" id="PF08281"/>
    </source>
</evidence>
<keyword evidence="2" id="KW-0805">Transcription regulation</keyword>
<dbReference type="EMBL" id="CP034550">
    <property type="protein sequence ID" value="QFZ22788.1"/>
    <property type="molecule type" value="Genomic_DNA"/>
</dbReference>
<organism evidence="8 9">
    <name type="scientific">Saccharothrix syringae</name>
    <name type="common">Nocardiopsis syringae</name>
    <dbReference type="NCBI Taxonomy" id="103733"/>
    <lineage>
        <taxon>Bacteria</taxon>
        <taxon>Bacillati</taxon>
        <taxon>Actinomycetota</taxon>
        <taxon>Actinomycetes</taxon>
        <taxon>Pseudonocardiales</taxon>
        <taxon>Pseudonocardiaceae</taxon>
        <taxon>Saccharothrix</taxon>
    </lineage>
</organism>
<feature type="domain" description="RNA polymerase sigma factor 70 region 4 type 2" evidence="7">
    <location>
        <begin position="113"/>
        <end position="163"/>
    </location>
</feature>
<dbReference type="AlphaFoldDB" id="A0A5Q0H978"/>
<dbReference type="GO" id="GO:0016987">
    <property type="term" value="F:sigma factor activity"/>
    <property type="evidence" value="ECO:0007669"/>
    <property type="project" value="UniProtKB-KW"/>
</dbReference>
<dbReference type="KEGG" id="ssyi:EKG83_39960"/>
<dbReference type="InterPro" id="IPR039425">
    <property type="entry name" value="RNA_pol_sigma-70-like"/>
</dbReference>
<evidence type="ECO:0000313" key="9">
    <source>
        <dbReference type="Proteomes" id="UP000325787"/>
    </source>
</evidence>
<reference evidence="9" key="1">
    <citation type="journal article" date="2021" name="Curr. Microbiol.">
        <title>Complete genome of nocamycin-producing strain Saccharothrix syringae NRRL B-16468 reveals the biosynthetic potential for secondary metabolites.</title>
        <authorList>
            <person name="Mo X."/>
            <person name="Yang S."/>
        </authorList>
    </citation>
    <scope>NUCLEOTIDE SEQUENCE [LARGE SCALE GENOMIC DNA]</scope>
    <source>
        <strain evidence="9">ATCC 51364 / DSM 43886 / JCM 6844 / KCTC 9398 / NBRC 14523 / NRRL B-16468 / INA 2240</strain>
    </source>
</reference>
<dbReference type="InterPro" id="IPR036388">
    <property type="entry name" value="WH-like_DNA-bd_sf"/>
</dbReference>
<proteinExistence type="inferred from homology"/>
<dbReference type="SUPFAM" id="SSF88659">
    <property type="entry name" value="Sigma3 and sigma4 domains of RNA polymerase sigma factors"/>
    <property type="match status" value="1"/>
</dbReference>
<comment type="similarity">
    <text evidence="1">Belongs to the sigma-70 factor family. ECF subfamily.</text>
</comment>
<dbReference type="GO" id="GO:0003677">
    <property type="term" value="F:DNA binding"/>
    <property type="evidence" value="ECO:0007669"/>
    <property type="project" value="UniProtKB-KW"/>
</dbReference>
<dbReference type="Gene3D" id="1.10.10.10">
    <property type="entry name" value="Winged helix-like DNA-binding domain superfamily/Winged helix DNA-binding domain"/>
    <property type="match status" value="1"/>
</dbReference>
<keyword evidence="3" id="KW-0731">Sigma factor</keyword>
<evidence type="ECO:0000259" key="6">
    <source>
        <dbReference type="Pfam" id="PF04542"/>
    </source>
</evidence>
<dbReference type="Pfam" id="PF04542">
    <property type="entry name" value="Sigma70_r2"/>
    <property type="match status" value="1"/>
</dbReference>
<dbReference type="Proteomes" id="UP000325787">
    <property type="component" value="Chromosome"/>
</dbReference>
<dbReference type="PANTHER" id="PTHR43133">
    <property type="entry name" value="RNA POLYMERASE ECF-TYPE SIGMA FACTO"/>
    <property type="match status" value="1"/>
</dbReference>
<dbReference type="InterPro" id="IPR014284">
    <property type="entry name" value="RNA_pol_sigma-70_dom"/>
</dbReference>